<evidence type="ECO:0000259" key="1">
    <source>
        <dbReference type="Pfam" id="PF13274"/>
    </source>
</evidence>
<protein>
    <recommendedName>
        <fullName evidence="1">Antitoxin SocA-like Panacea domain-containing protein</fullName>
    </recommendedName>
</protein>
<feature type="domain" description="Antitoxin SocA-like Panacea" evidence="1">
    <location>
        <begin position="28"/>
        <end position="131"/>
    </location>
</feature>
<reference evidence="2" key="1">
    <citation type="journal article" date="2009" name="Vet. Microbiol.">
        <title>Identification of genes associated with prophage-like gene transfer agents in the pathogenic intestinal spirochaetes Brachyspira hyodysenteriae, Brachyspira pilosicoli and Brachyspira intermedia.</title>
        <authorList>
            <person name="Motro Y."/>
            <person name="La T."/>
            <person name="Bellgard M.I."/>
            <person name="Dunn D.S."/>
            <person name="Phillips N.D."/>
            <person name="Hampson D.J."/>
        </authorList>
    </citation>
    <scope>NUCLEOTIDE SEQUENCE</scope>
    <source>
        <strain evidence="2">WA1</strain>
    </source>
</reference>
<dbReference type="Pfam" id="PF13274">
    <property type="entry name" value="SocA_Panacea"/>
    <property type="match status" value="1"/>
</dbReference>
<dbReference type="EMBL" id="FJ006932">
    <property type="protein sequence ID" value="ACH69312.1"/>
    <property type="molecule type" value="Genomic_DNA"/>
</dbReference>
<sequence length="199" mass="23556">MDKLTNFEKVVLYLVDKSPGLCKVQIRKGLFLFDSLYYSFYKRSYTNCIYIKEKYGPVPNREYYIKLSNILFDYANATIECQGFYEKTSYYLKRNIALDDFFDEHIKKLLNTVIRFISNKTASEISKLTHGKVYNSTKMYSRINLEDTVEWIIDKDDSVPNKLEIRDISKEEKDYIINYFLGESDVFTNSRKEKATVNS</sequence>
<dbReference type="InterPro" id="IPR025272">
    <property type="entry name" value="SocA_Panacea"/>
</dbReference>
<evidence type="ECO:0000313" key="2">
    <source>
        <dbReference type="EMBL" id="ACH69312.1"/>
    </source>
</evidence>
<organism evidence="2">
    <name type="scientific">Brachyspira hyodysenteriae (strain ATCC 49526 / WA1)</name>
    <dbReference type="NCBI Taxonomy" id="565034"/>
    <lineage>
        <taxon>Bacteria</taxon>
        <taxon>Pseudomonadati</taxon>
        <taxon>Spirochaetota</taxon>
        <taxon>Spirochaetia</taxon>
        <taxon>Brachyspirales</taxon>
        <taxon>Brachyspiraceae</taxon>
        <taxon>Brachyspira</taxon>
    </lineage>
</organism>
<name>B9USA5_BRAHW</name>
<proteinExistence type="predicted"/>
<dbReference type="RefSeq" id="WP_044555354.1">
    <property type="nucleotide sequence ID" value="NC_012225.1"/>
</dbReference>
<dbReference type="AlphaFoldDB" id="B9USA5"/>
<accession>B9USA5</accession>